<dbReference type="PANTHER" id="PTHR43798">
    <property type="entry name" value="MONOACYLGLYCEROL LIPASE"/>
    <property type="match status" value="1"/>
</dbReference>
<dbReference type="PANTHER" id="PTHR43798:SF31">
    <property type="entry name" value="AB HYDROLASE SUPERFAMILY PROTEIN YCLE"/>
    <property type="match status" value="1"/>
</dbReference>
<organism evidence="3 4">
    <name type="scientific">Subtercola lobariae</name>
    <dbReference type="NCBI Taxonomy" id="1588641"/>
    <lineage>
        <taxon>Bacteria</taxon>
        <taxon>Bacillati</taxon>
        <taxon>Actinomycetota</taxon>
        <taxon>Actinomycetes</taxon>
        <taxon>Micrococcales</taxon>
        <taxon>Microbacteriaceae</taxon>
        <taxon>Subtercola</taxon>
    </lineage>
</organism>
<dbReference type="Gene3D" id="3.40.50.1820">
    <property type="entry name" value="alpha/beta hydrolase"/>
    <property type="match status" value="1"/>
</dbReference>
<proteinExistence type="predicted"/>
<dbReference type="RefSeq" id="WP_188677004.1">
    <property type="nucleotide sequence ID" value="NZ_BMGP01000003.1"/>
</dbReference>
<name>A0A917B600_9MICO</name>
<evidence type="ECO:0000256" key="1">
    <source>
        <dbReference type="ARBA" id="ARBA00022801"/>
    </source>
</evidence>
<keyword evidence="1 3" id="KW-0378">Hydrolase</keyword>
<dbReference type="Pfam" id="PF12697">
    <property type="entry name" value="Abhydrolase_6"/>
    <property type="match status" value="1"/>
</dbReference>
<evidence type="ECO:0000259" key="2">
    <source>
        <dbReference type="Pfam" id="PF12697"/>
    </source>
</evidence>
<dbReference type="SUPFAM" id="SSF53474">
    <property type="entry name" value="alpha/beta-Hydrolases"/>
    <property type="match status" value="1"/>
</dbReference>
<gene>
    <name evidence="3" type="ORF">GCM10011399_17600</name>
</gene>
<accession>A0A917B600</accession>
<feature type="domain" description="AB hydrolase-1" evidence="2">
    <location>
        <begin position="40"/>
        <end position="309"/>
    </location>
</feature>
<evidence type="ECO:0000313" key="4">
    <source>
        <dbReference type="Proteomes" id="UP000598775"/>
    </source>
</evidence>
<dbReference type="GO" id="GO:0016787">
    <property type="term" value="F:hydrolase activity"/>
    <property type="evidence" value="ECO:0007669"/>
    <property type="project" value="UniProtKB-KW"/>
</dbReference>
<dbReference type="InterPro" id="IPR029058">
    <property type="entry name" value="AB_hydrolase_fold"/>
</dbReference>
<evidence type="ECO:0000313" key="3">
    <source>
        <dbReference type="EMBL" id="GGF24584.1"/>
    </source>
</evidence>
<protein>
    <submittedName>
        <fullName evidence="3">Alpha/beta hydrolase</fullName>
    </submittedName>
</protein>
<dbReference type="AlphaFoldDB" id="A0A917B600"/>
<dbReference type="EMBL" id="BMGP01000003">
    <property type="protein sequence ID" value="GGF24584.1"/>
    <property type="molecule type" value="Genomic_DNA"/>
</dbReference>
<keyword evidence="4" id="KW-1185">Reference proteome</keyword>
<dbReference type="InterPro" id="IPR050266">
    <property type="entry name" value="AB_hydrolase_sf"/>
</dbReference>
<reference evidence="3 4" key="1">
    <citation type="journal article" date="2014" name="Int. J. Syst. Evol. Microbiol.">
        <title>Complete genome sequence of Corynebacterium casei LMG S-19264T (=DSM 44701T), isolated from a smear-ripened cheese.</title>
        <authorList>
            <consortium name="US DOE Joint Genome Institute (JGI-PGF)"/>
            <person name="Walter F."/>
            <person name="Albersmeier A."/>
            <person name="Kalinowski J."/>
            <person name="Ruckert C."/>
        </authorList>
    </citation>
    <scope>NUCLEOTIDE SEQUENCE [LARGE SCALE GENOMIC DNA]</scope>
    <source>
        <strain evidence="3 4">CGMCC 1.12976</strain>
    </source>
</reference>
<dbReference type="InterPro" id="IPR000073">
    <property type="entry name" value="AB_hydrolase_1"/>
</dbReference>
<dbReference type="Proteomes" id="UP000598775">
    <property type="component" value="Unassembled WGS sequence"/>
</dbReference>
<dbReference type="GO" id="GO:0016020">
    <property type="term" value="C:membrane"/>
    <property type="evidence" value="ECO:0007669"/>
    <property type="project" value="TreeGrafter"/>
</dbReference>
<sequence>MTYSTHDIPVSGGLLRVGEWRPDATRAHSSALPNDEAPIVIALHGMTGSHLSWQFLAAALPEARIIAPDLRGRGRSAELPAPYGISQHVDDLTAVMSAMQLLKPLEGRSLTVIGHSLGAFVGVEAIRQLPGVFGRALLADGGLPLTVPLNIDDDDLVEAVLGVAVARRTELTFTSLAIYRKFWRLHPGFASGWSDELGLVADYDLAEVVADDGSVHYRPVSSREAIEVDARELYGSHAIRGALCDLRDKLAHENTLVPAITVLTAPRGLLNESPGVYSERELAGWKAELPFLTFTEVPNVNHYSMVLSARGATAIAKEFRTSLVCA</sequence>
<comment type="caution">
    <text evidence="3">The sequence shown here is derived from an EMBL/GenBank/DDBJ whole genome shotgun (WGS) entry which is preliminary data.</text>
</comment>